<accession>A0A7S4VH09</accession>
<protein>
    <submittedName>
        <fullName evidence="1">Uncharacterized protein</fullName>
    </submittedName>
</protein>
<organism evidence="1">
    <name type="scientific">Ditylum brightwellii</name>
    <dbReference type="NCBI Taxonomy" id="49249"/>
    <lineage>
        <taxon>Eukaryota</taxon>
        <taxon>Sar</taxon>
        <taxon>Stramenopiles</taxon>
        <taxon>Ochrophyta</taxon>
        <taxon>Bacillariophyta</taxon>
        <taxon>Mediophyceae</taxon>
        <taxon>Lithodesmiophycidae</taxon>
        <taxon>Lithodesmiales</taxon>
        <taxon>Lithodesmiaceae</taxon>
        <taxon>Ditylum</taxon>
    </lineage>
</organism>
<proteinExistence type="predicted"/>
<dbReference type="AlphaFoldDB" id="A0A7S4VH09"/>
<name>A0A7S4VH09_9STRA</name>
<evidence type="ECO:0000313" key="1">
    <source>
        <dbReference type="EMBL" id="CAE4628893.1"/>
    </source>
</evidence>
<dbReference type="EMBL" id="HBNS01033612">
    <property type="protein sequence ID" value="CAE4628893.1"/>
    <property type="molecule type" value="Transcribed_RNA"/>
</dbReference>
<sequence>MGLFLPELWLRKLESERPMQGKYQRFNLVAAKPDERFSGTRMGVISHIRIPWATVDSEGLARPKKRANQIVGSKVLTREDENLLLALRKSNPRRSLRSYRNLLSLHNGAIVSKSLIHNWFSKQVSSSSSMM</sequence>
<gene>
    <name evidence="1" type="ORF">DBRI00130_LOCUS26294</name>
</gene>
<reference evidence="1" key="1">
    <citation type="submission" date="2021-01" db="EMBL/GenBank/DDBJ databases">
        <authorList>
            <person name="Corre E."/>
            <person name="Pelletier E."/>
            <person name="Niang G."/>
            <person name="Scheremetjew M."/>
            <person name="Finn R."/>
            <person name="Kale V."/>
            <person name="Holt S."/>
            <person name="Cochrane G."/>
            <person name="Meng A."/>
            <person name="Brown T."/>
            <person name="Cohen L."/>
        </authorList>
    </citation>
    <scope>NUCLEOTIDE SEQUENCE</scope>
    <source>
        <strain evidence="1">GSO104</strain>
    </source>
</reference>